<comment type="caution">
    <text evidence="1">The sequence shown here is derived from an EMBL/GenBank/DDBJ whole genome shotgun (WGS) entry which is preliminary data.</text>
</comment>
<proteinExistence type="predicted"/>
<dbReference type="Proteomes" id="UP000012153">
    <property type="component" value="Unassembled WGS sequence"/>
</dbReference>
<sequence length="46" mass="5889">MKCFLERIELIFRGSMRPNLELFVYCFSFYRIYFRERMDENLKRNL</sequence>
<protein>
    <submittedName>
        <fullName evidence="1">Uncharacterized protein</fullName>
    </submittedName>
</protein>
<reference evidence="1 2" key="1">
    <citation type="submission" date="2013-01" db="EMBL/GenBank/DDBJ databases">
        <authorList>
            <person name="Harkins D.M."/>
            <person name="Durkin A.S."/>
            <person name="Brinkac L.M."/>
            <person name="Haft D.H."/>
            <person name="Selengut J.D."/>
            <person name="Sanka R."/>
            <person name="DePew J."/>
            <person name="Purushe J."/>
            <person name="Matthias M.A."/>
            <person name="Vinetz J.M."/>
            <person name="Sutton G.G."/>
            <person name="Nierman W.C."/>
            <person name="Fouts D.E."/>
        </authorList>
    </citation>
    <scope>NUCLEOTIDE SEQUENCE [LARGE SCALE GENOMIC DNA]</scope>
    <source>
        <strain evidence="1 2">ZUN142</strain>
    </source>
</reference>
<dbReference type="EMBL" id="AHOP02000059">
    <property type="protein sequence ID" value="EMO39054.1"/>
    <property type="molecule type" value="Genomic_DNA"/>
</dbReference>
<name>M6UDA5_9LEPT</name>
<organism evidence="1 2">
    <name type="scientific">Leptospira noguchii serovar Autumnalis str. ZUN142</name>
    <dbReference type="NCBI Taxonomy" id="1085540"/>
    <lineage>
        <taxon>Bacteria</taxon>
        <taxon>Pseudomonadati</taxon>
        <taxon>Spirochaetota</taxon>
        <taxon>Spirochaetia</taxon>
        <taxon>Leptospirales</taxon>
        <taxon>Leptospiraceae</taxon>
        <taxon>Leptospira</taxon>
    </lineage>
</organism>
<gene>
    <name evidence="1" type="ORF">LEP1GSC186_0271</name>
</gene>
<evidence type="ECO:0000313" key="2">
    <source>
        <dbReference type="Proteomes" id="UP000012153"/>
    </source>
</evidence>
<accession>M6UDA5</accession>
<evidence type="ECO:0000313" key="1">
    <source>
        <dbReference type="EMBL" id="EMO39054.1"/>
    </source>
</evidence>
<dbReference type="AlphaFoldDB" id="M6UDA5"/>